<dbReference type="Gene3D" id="3.40.50.1820">
    <property type="entry name" value="alpha/beta hydrolase"/>
    <property type="match status" value="1"/>
</dbReference>
<dbReference type="SUPFAM" id="SSF53474">
    <property type="entry name" value="alpha/beta-Hydrolases"/>
    <property type="match status" value="1"/>
</dbReference>
<evidence type="ECO:0000313" key="3">
    <source>
        <dbReference type="EMBL" id="MBS2547837.1"/>
    </source>
</evidence>
<evidence type="ECO:0000256" key="1">
    <source>
        <dbReference type="ARBA" id="ARBA00007169"/>
    </source>
</evidence>
<comment type="caution">
    <text evidence="3">The sequence shown here is derived from an EMBL/GenBank/DDBJ whole genome shotgun (WGS) entry which is preliminary data.</text>
</comment>
<proteinExistence type="inferred from homology"/>
<accession>A0ABS5KP57</accession>
<organism evidence="3 4">
    <name type="scientific">Catenulispora pinistramenti</name>
    <dbReference type="NCBI Taxonomy" id="2705254"/>
    <lineage>
        <taxon>Bacteria</taxon>
        <taxon>Bacillati</taxon>
        <taxon>Actinomycetota</taxon>
        <taxon>Actinomycetes</taxon>
        <taxon>Catenulisporales</taxon>
        <taxon>Catenulisporaceae</taxon>
        <taxon>Catenulispora</taxon>
    </lineage>
</organism>
<dbReference type="InterPro" id="IPR012223">
    <property type="entry name" value="TEII"/>
</dbReference>
<protein>
    <submittedName>
        <fullName evidence="3">Thioesterase</fullName>
    </submittedName>
</protein>
<evidence type="ECO:0000259" key="2">
    <source>
        <dbReference type="Pfam" id="PF00975"/>
    </source>
</evidence>
<feature type="domain" description="Thioesterase" evidence="2">
    <location>
        <begin position="26"/>
        <end position="239"/>
    </location>
</feature>
<dbReference type="Proteomes" id="UP000730482">
    <property type="component" value="Unassembled WGS sequence"/>
</dbReference>
<name>A0ABS5KP57_9ACTN</name>
<reference evidence="3 4" key="1">
    <citation type="submission" date="2020-02" db="EMBL/GenBank/DDBJ databases">
        <title>Acidophilic actinobacteria isolated from forest soil.</title>
        <authorList>
            <person name="Golinska P."/>
        </authorList>
    </citation>
    <scope>NUCLEOTIDE SEQUENCE [LARGE SCALE GENOMIC DNA]</scope>
    <source>
        <strain evidence="3 4">NL8</strain>
    </source>
</reference>
<dbReference type="RefSeq" id="WP_212009418.1">
    <property type="nucleotide sequence ID" value="NZ_JAAFYZ010000036.1"/>
</dbReference>
<dbReference type="PANTHER" id="PTHR11487">
    <property type="entry name" value="THIOESTERASE"/>
    <property type="match status" value="1"/>
</dbReference>
<dbReference type="EMBL" id="JAAFYZ010000036">
    <property type="protein sequence ID" value="MBS2547837.1"/>
    <property type="molecule type" value="Genomic_DNA"/>
</dbReference>
<dbReference type="PANTHER" id="PTHR11487:SF0">
    <property type="entry name" value="S-ACYL FATTY ACID SYNTHASE THIOESTERASE, MEDIUM CHAIN"/>
    <property type="match status" value="1"/>
</dbReference>
<dbReference type="InterPro" id="IPR029058">
    <property type="entry name" value="AB_hydrolase_fold"/>
</dbReference>
<dbReference type="Pfam" id="PF00975">
    <property type="entry name" value="Thioesterase"/>
    <property type="match status" value="1"/>
</dbReference>
<evidence type="ECO:0000313" key="4">
    <source>
        <dbReference type="Proteomes" id="UP000730482"/>
    </source>
</evidence>
<keyword evidence="4" id="KW-1185">Reference proteome</keyword>
<sequence>MTAFSGTAGPRWGLCATHNPFAAVRMYCFPHSGGMPGEYMRWSQRLPEAEVWGVQLPGRGSRLAEPPFTELPDLVGAVVDGVEFGEPFVLFGHSLGALLAYETAAELVRRELPLPEALVLSASPAPHLLTRPASAADLDDDALAAAIARDCGPSHIDPDPEVRALLFGALRADLEVVRSFPARPPLPLNLPVTVLGGSQDSDPPASLAAWNEYTAGPFEFRMFEGDHFYFREQPDEFFASLAEVLRQCVARRLQR</sequence>
<comment type="similarity">
    <text evidence="1">Belongs to the thioesterase family.</text>
</comment>
<gene>
    <name evidence="3" type="ORF">KGQ19_13275</name>
</gene>
<dbReference type="InterPro" id="IPR001031">
    <property type="entry name" value="Thioesterase"/>
</dbReference>